<evidence type="ECO:0000313" key="2">
    <source>
        <dbReference type="Proteomes" id="UP000198372"/>
    </source>
</evidence>
<sequence>MTLIVMLFPTREEWLTSMWPGLHSPLSVNRVMSAPRARQRWRWCWGRLFFGMKLIANLQDEKNPYGTKGGATQYAR</sequence>
<name>A0A238FIN8_9BASI</name>
<organism evidence="1 2">
    <name type="scientific">Microbotryum intermedium</name>
    <dbReference type="NCBI Taxonomy" id="269621"/>
    <lineage>
        <taxon>Eukaryota</taxon>
        <taxon>Fungi</taxon>
        <taxon>Dikarya</taxon>
        <taxon>Basidiomycota</taxon>
        <taxon>Pucciniomycotina</taxon>
        <taxon>Microbotryomycetes</taxon>
        <taxon>Microbotryales</taxon>
        <taxon>Microbotryaceae</taxon>
        <taxon>Microbotryum</taxon>
    </lineage>
</organism>
<dbReference type="AlphaFoldDB" id="A0A238FIN8"/>
<reference evidence="2" key="1">
    <citation type="submission" date="2016-09" db="EMBL/GenBank/DDBJ databases">
        <authorList>
            <person name="Jeantristanb JTB J.-T."/>
            <person name="Ricardo R."/>
        </authorList>
    </citation>
    <scope>NUCLEOTIDE SEQUENCE [LARGE SCALE GENOMIC DNA]</scope>
</reference>
<keyword evidence="2" id="KW-1185">Reference proteome</keyword>
<dbReference type="Proteomes" id="UP000198372">
    <property type="component" value="Unassembled WGS sequence"/>
</dbReference>
<dbReference type="EMBL" id="FMSP01000006">
    <property type="protein sequence ID" value="SCV71048.1"/>
    <property type="molecule type" value="Genomic_DNA"/>
</dbReference>
<gene>
    <name evidence="1" type="ORF">BQ2448_3810</name>
</gene>
<evidence type="ECO:0000313" key="1">
    <source>
        <dbReference type="EMBL" id="SCV71048.1"/>
    </source>
</evidence>
<protein>
    <submittedName>
        <fullName evidence="1">BQ2448_3810 protein</fullName>
    </submittedName>
</protein>
<accession>A0A238FIN8</accession>
<proteinExistence type="predicted"/>